<keyword evidence="2" id="KW-1185">Reference proteome</keyword>
<organism evidence="1 2">
    <name type="scientific">Propionigenium maris DSM 9537</name>
    <dbReference type="NCBI Taxonomy" id="1123000"/>
    <lineage>
        <taxon>Bacteria</taxon>
        <taxon>Fusobacteriati</taxon>
        <taxon>Fusobacteriota</taxon>
        <taxon>Fusobacteriia</taxon>
        <taxon>Fusobacteriales</taxon>
        <taxon>Fusobacteriaceae</taxon>
        <taxon>Propionigenium</taxon>
    </lineage>
</organism>
<reference evidence="1" key="1">
    <citation type="submission" date="2022-12" db="EMBL/GenBank/DDBJ databases">
        <title>Reference genome sequencing for broad-spectrum identification of bacterial and archaeal isolates by mass spectrometry.</title>
        <authorList>
            <person name="Sekiguchi Y."/>
            <person name="Tourlousse D.M."/>
        </authorList>
    </citation>
    <scope>NUCLEOTIDE SEQUENCE</scope>
    <source>
        <strain evidence="1">10succ1</strain>
    </source>
</reference>
<dbReference type="EMBL" id="BSDY01000003">
    <property type="protein sequence ID" value="GLI55345.1"/>
    <property type="molecule type" value="Genomic_DNA"/>
</dbReference>
<dbReference type="RefSeq" id="WP_281833730.1">
    <property type="nucleotide sequence ID" value="NZ_BSDY01000003.1"/>
</dbReference>
<evidence type="ECO:0000313" key="1">
    <source>
        <dbReference type="EMBL" id="GLI55345.1"/>
    </source>
</evidence>
<dbReference type="Proteomes" id="UP001144471">
    <property type="component" value="Unassembled WGS sequence"/>
</dbReference>
<evidence type="ECO:0000313" key="2">
    <source>
        <dbReference type="Proteomes" id="UP001144471"/>
    </source>
</evidence>
<name>A0A9W6GJK8_9FUSO</name>
<protein>
    <submittedName>
        <fullName evidence="1">Uncharacterized protein</fullName>
    </submittedName>
</protein>
<proteinExistence type="predicted"/>
<accession>A0A9W6GJK8</accession>
<comment type="caution">
    <text evidence="1">The sequence shown here is derived from an EMBL/GenBank/DDBJ whole genome shotgun (WGS) entry which is preliminary data.</text>
</comment>
<dbReference type="AlphaFoldDB" id="A0A9W6GJK8"/>
<sequence length="165" mass="17886">MKKIICGLLILCSLIYAGGDNTAELRLVYEVQESVGVRFVREGKAGTGQGNELNEIVLLSGEVKKADLEIEFSGDRDSIKIDYTGSGNFNVDSGENGFNGSLPLFLVGDAQKVITATMEGEEVEEVRNKDDFYQQKLSFQVDEESTEGATSGVYASIIEATVTIQ</sequence>
<gene>
    <name evidence="1" type="ORF">PM10SUCC1_08590</name>
</gene>